<gene>
    <name evidence="4" type="ORF">AMATHDRAFT_116059</name>
</gene>
<feature type="non-terminal residue" evidence="4">
    <location>
        <position position="120"/>
    </location>
</feature>
<dbReference type="PANTHER" id="PTHR11759">
    <property type="entry name" value="40S RIBOSOMAL PROTEIN S14/30S RIBOSOMAL PROTEIN S11"/>
    <property type="match status" value="1"/>
</dbReference>
<evidence type="ECO:0000313" key="4">
    <source>
        <dbReference type="EMBL" id="PFH50538.1"/>
    </source>
</evidence>
<dbReference type="GO" id="GO:0003735">
    <property type="term" value="F:structural constituent of ribosome"/>
    <property type="evidence" value="ECO:0007669"/>
    <property type="project" value="InterPro"/>
</dbReference>
<dbReference type="GO" id="GO:0005840">
    <property type="term" value="C:ribosome"/>
    <property type="evidence" value="ECO:0007669"/>
    <property type="project" value="UniProtKB-KW"/>
</dbReference>
<evidence type="ECO:0000256" key="3">
    <source>
        <dbReference type="ARBA" id="ARBA00023274"/>
    </source>
</evidence>
<dbReference type="InterPro" id="IPR036967">
    <property type="entry name" value="Ribosomal_uS11_sf"/>
</dbReference>
<comment type="similarity">
    <text evidence="1">Belongs to the universal ribosomal protein uS11 family.</text>
</comment>
<dbReference type="HAMAP" id="MF_01310">
    <property type="entry name" value="Ribosomal_uS11"/>
    <property type="match status" value="1"/>
</dbReference>
<dbReference type="Gene3D" id="3.30.420.80">
    <property type="entry name" value="Ribosomal protein S11"/>
    <property type="match status" value="1"/>
</dbReference>
<organism evidence="4 5">
    <name type="scientific">Amanita thiersii Skay4041</name>
    <dbReference type="NCBI Taxonomy" id="703135"/>
    <lineage>
        <taxon>Eukaryota</taxon>
        <taxon>Fungi</taxon>
        <taxon>Dikarya</taxon>
        <taxon>Basidiomycota</taxon>
        <taxon>Agaricomycotina</taxon>
        <taxon>Agaricomycetes</taxon>
        <taxon>Agaricomycetidae</taxon>
        <taxon>Agaricales</taxon>
        <taxon>Pluteineae</taxon>
        <taxon>Amanitaceae</taxon>
        <taxon>Amanita</taxon>
    </lineage>
</organism>
<dbReference type="GO" id="GO:0006412">
    <property type="term" value="P:translation"/>
    <property type="evidence" value="ECO:0007669"/>
    <property type="project" value="InterPro"/>
</dbReference>
<reference evidence="4 5" key="1">
    <citation type="submission" date="2014-02" db="EMBL/GenBank/DDBJ databases">
        <title>Transposable element dynamics among asymbiotic and ectomycorrhizal Amanita fungi.</title>
        <authorList>
            <consortium name="DOE Joint Genome Institute"/>
            <person name="Hess J."/>
            <person name="Skrede I."/>
            <person name="Wolfe B."/>
            <person name="LaButti K."/>
            <person name="Ohm R.A."/>
            <person name="Grigoriev I.V."/>
            <person name="Pringle A."/>
        </authorList>
    </citation>
    <scope>NUCLEOTIDE SEQUENCE [LARGE SCALE GENOMIC DNA]</scope>
    <source>
        <strain evidence="4 5">SKay4041</strain>
    </source>
</reference>
<evidence type="ECO:0008006" key="6">
    <source>
        <dbReference type="Google" id="ProtNLM"/>
    </source>
</evidence>
<dbReference type="EMBL" id="KZ302001">
    <property type="protein sequence ID" value="PFH50538.1"/>
    <property type="molecule type" value="Genomic_DNA"/>
</dbReference>
<dbReference type="STRING" id="703135.A0A2A9NKD1"/>
<feature type="non-terminal residue" evidence="4">
    <location>
        <position position="1"/>
    </location>
</feature>
<dbReference type="SUPFAM" id="SSF53137">
    <property type="entry name" value="Translational machinery components"/>
    <property type="match status" value="1"/>
</dbReference>
<dbReference type="OrthoDB" id="1654884at2759"/>
<sequence length="120" mass="13562">YRLHCHSSRNNTITTFTTPHGSTIAWFSGGSCGFKKGNRASYEAGYQCAVRMFRRIEELKHNDDQYQIDLFFKGFGQGREALQKALLSGEGELVRNTISSVTDRTPLKIGGTRSKKTRRL</sequence>
<evidence type="ECO:0000256" key="1">
    <source>
        <dbReference type="ARBA" id="ARBA00006194"/>
    </source>
</evidence>
<protein>
    <recommendedName>
        <fullName evidence="6">Translational machinery component</fullName>
    </recommendedName>
</protein>
<evidence type="ECO:0000313" key="5">
    <source>
        <dbReference type="Proteomes" id="UP000242287"/>
    </source>
</evidence>
<dbReference type="PIRSF" id="PIRSF002131">
    <property type="entry name" value="Ribosomal_S11"/>
    <property type="match status" value="1"/>
</dbReference>
<accession>A0A2A9NKD1</accession>
<keyword evidence="2" id="KW-0689">Ribosomal protein</keyword>
<dbReference type="GO" id="GO:1990904">
    <property type="term" value="C:ribonucleoprotein complex"/>
    <property type="evidence" value="ECO:0007669"/>
    <property type="project" value="UniProtKB-KW"/>
</dbReference>
<dbReference type="Proteomes" id="UP000242287">
    <property type="component" value="Unassembled WGS sequence"/>
</dbReference>
<dbReference type="AlphaFoldDB" id="A0A2A9NKD1"/>
<evidence type="ECO:0000256" key="2">
    <source>
        <dbReference type="ARBA" id="ARBA00022980"/>
    </source>
</evidence>
<keyword evidence="5" id="KW-1185">Reference proteome</keyword>
<proteinExistence type="inferred from homology"/>
<dbReference type="Pfam" id="PF00411">
    <property type="entry name" value="Ribosomal_S11"/>
    <property type="match status" value="1"/>
</dbReference>
<keyword evidence="3" id="KW-0687">Ribonucleoprotein</keyword>
<name>A0A2A9NKD1_9AGAR</name>
<dbReference type="InterPro" id="IPR001971">
    <property type="entry name" value="Ribosomal_uS11"/>
</dbReference>